<dbReference type="RefSeq" id="WP_201374729.1">
    <property type="nucleotide sequence ID" value="NZ_BNJG01000003.1"/>
</dbReference>
<gene>
    <name evidence="1" type="ORF">KSB_69140</name>
</gene>
<comment type="caution">
    <text evidence="1">The sequence shown here is derived from an EMBL/GenBank/DDBJ whole genome shotgun (WGS) entry which is preliminary data.</text>
</comment>
<dbReference type="Proteomes" id="UP000654345">
    <property type="component" value="Unassembled WGS sequence"/>
</dbReference>
<keyword evidence="2" id="KW-1185">Reference proteome</keyword>
<protein>
    <submittedName>
        <fullName evidence="1">Uncharacterized protein</fullName>
    </submittedName>
</protein>
<sequence length="113" mass="12395">MKWLTEYGVITCKHELGVVSLATTQDLVTIEQRKVLVENDPEGRLITGCPNIGATIKPCTRTLNVEVGYSDFLRIHGQRICLDTVTGLTDGTPPGVVKYTVRDPGQQLVTEVL</sequence>
<organism evidence="1 2">
    <name type="scientific">Ktedonobacter robiniae</name>
    <dbReference type="NCBI Taxonomy" id="2778365"/>
    <lineage>
        <taxon>Bacteria</taxon>
        <taxon>Bacillati</taxon>
        <taxon>Chloroflexota</taxon>
        <taxon>Ktedonobacteria</taxon>
        <taxon>Ktedonobacterales</taxon>
        <taxon>Ktedonobacteraceae</taxon>
        <taxon>Ktedonobacter</taxon>
    </lineage>
</organism>
<accession>A0ABQ3V002</accession>
<evidence type="ECO:0000313" key="2">
    <source>
        <dbReference type="Proteomes" id="UP000654345"/>
    </source>
</evidence>
<evidence type="ECO:0000313" key="1">
    <source>
        <dbReference type="EMBL" id="GHO58439.1"/>
    </source>
</evidence>
<dbReference type="EMBL" id="BNJG01000003">
    <property type="protein sequence ID" value="GHO58439.1"/>
    <property type="molecule type" value="Genomic_DNA"/>
</dbReference>
<reference evidence="1 2" key="1">
    <citation type="journal article" date="2021" name="Int. J. Syst. Evol. Microbiol.">
        <title>Reticulibacter mediterranei gen. nov., sp. nov., within the new family Reticulibacteraceae fam. nov., and Ktedonospora formicarum gen. nov., sp. nov., Ktedonobacter robiniae sp. nov., Dictyobacter formicarum sp. nov. and Dictyobacter arantiisoli sp. nov., belonging to the class Ktedonobacteria.</title>
        <authorList>
            <person name="Yabe S."/>
            <person name="Zheng Y."/>
            <person name="Wang C.M."/>
            <person name="Sakai Y."/>
            <person name="Abe K."/>
            <person name="Yokota A."/>
            <person name="Donadio S."/>
            <person name="Cavaletti L."/>
            <person name="Monciardini P."/>
        </authorList>
    </citation>
    <scope>NUCLEOTIDE SEQUENCE [LARGE SCALE GENOMIC DNA]</scope>
    <source>
        <strain evidence="1 2">SOSP1-30</strain>
    </source>
</reference>
<proteinExistence type="predicted"/>
<name>A0ABQ3V002_9CHLR</name>